<proteinExistence type="predicted"/>
<evidence type="ECO:0000313" key="1">
    <source>
        <dbReference type="EMBL" id="GHC66431.1"/>
    </source>
</evidence>
<name>A0A918WQE5_9RHOB</name>
<dbReference type="RefSeq" id="WP_189413309.1">
    <property type="nucleotide sequence ID" value="NZ_BMYJ01000014.1"/>
</dbReference>
<accession>A0A918WQE5</accession>
<sequence>MAELISVCLGEANLVSDEDTIDYELDYQIFACQNSKLMIEGANYLVNSLTDLKNRKFSSSIEILRDCVDRYPQLSQCWYYLSKLVYADPENIGPERLRALSYISRAISTSRDRPRDYYYLSRATMYASEARLLREDDEMHLTFLTLAATDMTVYLDLSEESISKSDLKLRPQVQALIAEISLKKSNKQHLDAAELDK</sequence>
<organism evidence="1 2">
    <name type="scientific">Neogemmobacter tilapiae</name>
    <dbReference type="NCBI Taxonomy" id="875041"/>
    <lineage>
        <taxon>Bacteria</taxon>
        <taxon>Pseudomonadati</taxon>
        <taxon>Pseudomonadota</taxon>
        <taxon>Alphaproteobacteria</taxon>
        <taxon>Rhodobacterales</taxon>
        <taxon>Paracoccaceae</taxon>
        <taxon>Neogemmobacter</taxon>
    </lineage>
</organism>
<reference evidence="1" key="1">
    <citation type="journal article" date="2014" name="Int. J. Syst. Evol. Microbiol.">
        <title>Complete genome sequence of Corynebacterium casei LMG S-19264T (=DSM 44701T), isolated from a smear-ripened cheese.</title>
        <authorList>
            <consortium name="US DOE Joint Genome Institute (JGI-PGF)"/>
            <person name="Walter F."/>
            <person name="Albersmeier A."/>
            <person name="Kalinowski J."/>
            <person name="Ruckert C."/>
        </authorList>
    </citation>
    <scope>NUCLEOTIDE SEQUENCE</scope>
    <source>
        <strain evidence="1">KCTC 23310</strain>
    </source>
</reference>
<evidence type="ECO:0008006" key="3">
    <source>
        <dbReference type="Google" id="ProtNLM"/>
    </source>
</evidence>
<reference evidence="1" key="2">
    <citation type="submission" date="2020-09" db="EMBL/GenBank/DDBJ databases">
        <authorList>
            <person name="Sun Q."/>
            <person name="Kim S."/>
        </authorList>
    </citation>
    <scope>NUCLEOTIDE SEQUENCE</scope>
    <source>
        <strain evidence="1">KCTC 23310</strain>
    </source>
</reference>
<dbReference type="Proteomes" id="UP000638981">
    <property type="component" value="Unassembled WGS sequence"/>
</dbReference>
<dbReference type="EMBL" id="BMYJ01000014">
    <property type="protein sequence ID" value="GHC66431.1"/>
    <property type="molecule type" value="Genomic_DNA"/>
</dbReference>
<dbReference type="AlphaFoldDB" id="A0A918WQE5"/>
<gene>
    <name evidence="1" type="ORF">GCM10007315_33960</name>
</gene>
<evidence type="ECO:0000313" key="2">
    <source>
        <dbReference type="Proteomes" id="UP000638981"/>
    </source>
</evidence>
<protein>
    <recommendedName>
        <fullName evidence="3">Tetratricopeptide repeat protein</fullName>
    </recommendedName>
</protein>
<comment type="caution">
    <text evidence="1">The sequence shown here is derived from an EMBL/GenBank/DDBJ whole genome shotgun (WGS) entry which is preliminary data.</text>
</comment>
<keyword evidence="2" id="KW-1185">Reference proteome</keyword>